<dbReference type="PANTHER" id="PTHR30069">
    <property type="entry name" value="TONB-DEPENDENT OUTER MEMBRANE RECEPTOR"/>
    <property type="match status" value="1"/>
</dbReference>
<keyword evidence="15" id="KW-1185">Reference proteome</keyword>
<evidence type="ECO:0000256" key="3">
    <source>
        <dbReference type="ARBA" id="ARBA00022452"/>
    </source>
</evidence>
<evidence type="ECO:0000313" key="14">
    <source>
        <dbReference type="Proteomes" id="UP000252795"/>
    </source>
</evidence>
<dbReference type="Proteomes" id="UP000253065">
    <property type="component" value="Unassembled WGS sequence"/>
</dbReference>
<dbReference type="InterPro" id="IPR036942">
    <property type="entry name" value="Beta-barrel_TonB_sf"/>
</dbReference>
<dbReference type="GO" id="GO:0009279">
    <property type="term" value="C:cell outer membrane"/>
    <property type="evidence" value="ECO:0007669"/>
    <property type="project" value="UniProtKB-SubCell"/>
</dbReference>
<keyword evidence="4" id="KW-0812">Transmembrane</keyword>
<feature type="signal peptide" evidence="9">
    <location>
        <begin position="1"/>
        <end position="26"/>
    </location>
</feature>
<keyword evidence="6 8" id="KW-0472">Membrane</keyword>
<evidence type="ECO:0000256" key="6">
    <source>
        <dbReference type="ARBA" id="ARBA00023136"/>
    </source>
</evidence>
<keyword evidence="13" id="KW-0675">Receptor</keyword>
<reference evidence="13 14" key="1">
    <citation type="submission" date="2018-07" db="EMBL/GenBank/DDBJ databases">
        <title>Freshwater and sediment microbial communities from various areas in North America, analyzing microbe dynamics in response to fracking.</title>
        <authorList>
            <person name="Lamendella R."/>
        </authorList>
    </citation>
    <scope>NUCLEOTIDE SEQUENCE [LARGE SCALE GENOMIC DNA]</scope>
    <source>
        <strain evidence="13 14">114E</strain>
        <strain evidence="12 15">114E_o</strain>
    </source>
</reference>
<feature type="chain" id="PRO_5016901741" evidence="9">
    <location>
        <begin position="27"/>
        <end position="681"/>
    </location>
</feature>
<evidence type="ECO:0000256" key="7">
    <source>
        <dbReference type="ARBA" id="ARBA00023237"/>
    </source>
</evidence>
<dbReference type="PANTHER" id="PTHR30069:SF49">
    <property type="entry name" value="OUTER MEMBRANE PROTEIN C"/>
    <property type="match status" value="1"/>
</dbReference>
<dbReference type="EMBL" id="QNSA01000004">
    <property type="protein sequence ID" value="RBP75071.1"/>
    <property type="molecule type" value="Genomic_DNA"/>
</dbReference>
<evidence type="ECO:0000313" key="13">
    <source>
        <dbReference type="EMBL" id="RCW35602.1"/>
    </source>
</evidence>
<evidence type="ECO:0000256" key="2">
    <source>
        <dbReference type="ARBA" id="ARBA00022448"/>
    </source>
</evidence>
<dbReference type="InterPro" id="IPR012910">
    <property type="entry name" value="Plug_dom"/>
</dbReference>
<dbReference type="Proteomes" id="UP000252795">
    <property type="component" value="Unassembled WGS sequence"/>
</dbReference>
<evidence type="ECO:0000259" key="10">
    <source>
        <dbReference type="Pfam" id="PF00593"/>
    </source>
</evidence>
<keyword evidence="2" id="KW-0813">Transport</keyword>
<evidence type="ECO:0000256" key="8">
    <source>
        <dbReference type="RuleBase" id="RU003357"/>
    </source>
</evidence>
<feature type="domain" description="TonB-dependent receptor-like beta-barrel" evidence="10">
    <location>
        <begin position="196"/>
        <end position="644"/>
    </location>
</feature>
<dbReference type="EMBL" id="QPJB01000004">
    <property type="protein sequence ID" value="RCW35602.1"/>
    <property type="molecule type" value="Genomic_DNA"/>
</dbReference>
<evidence type="ECO:0000313" key="15">
    <source>
        <dbReference type="Proteomes" id="UP000253065"/>
    </source>
</evidence>
<evidence type="ECO:0000259" key="11">
    <source>
        <dbReference type="Pfam" id="PF07715"/>
    </source>
</evidence>
<dbReference type="InterPro" id="IPR039426">
    <property type="entry name" value="TonB-dep_rcpt-like"/>
</dbReference>
<dbReference type="GO" id="GO:0015344">
    <property type="term" value="F:siderophore uptake transmembrane transporter activity"/>
    <property type="evidence" value="ECO:0007669"/>
    <property type="project" value="TreeGrafter"/>
</dbReference>
<dbReference type="InterPro" id="IPR000531">
    <property type="entry name" value="Beta-barrel_TonB"/>
</dbReference>
<dbReference type="Gene3D" id="2.40.170.20">
    <property type="entry name" value="TonB-dependent receptor, beta-barrel domain"/>
    <property type="match status" value="1"/>
</dbReference>
<dbReference type="Pfam" id="PF07715">
    <property type="entry name" value="Plug"/>
    <property type="match status" value="1"/>
</dbReference>
<protein>
    <submittedName>
        <fullName evidence="13">Iron complex outermembrane receptor protein</fullName>
    </submittedName>
</protein>
<evidence type="ECO:0000256" key="5">
    <source>
        <dbReference type="ARBA" id="ARBA00023077"/>
    </source>
</evidence>
<comment type="subcellular location">
    <subcellularLocation>
        <location evidence="1">Cell outer membrane</location>
        <topology evidence="1">Multi-pass membrane protein</topology>
    </subcellularLocation>
</comment>
<dbReference type="Pfam" id="PF00593">
    <property type="entry name" value="TonB_dep_Rec_b-barrel"/>
    <property type="match status" value="1"/>
</dbReference>
<comment type="caution">
    <text evidence="13">The sequence shown here is derived from an EMBL/GenBank/DDBJ whole genome shotgun (WGS) entry which is preliminary data.</text>
</comment>
<feature type="domain" description="TonB-dependent receptor plug" evidence="11">
    <location>
        <begin position="62"/>
        <end position="137"/>
    </location>
</feature>
<evidence type="ECO:0000256" key="4">
    <source>
        <dbReference type="ARBA" id="ARBA00022692"/>
    </source>
</evidence>
<dbReference type="RefSeq" id="WP_113879564.1">
    <property type="nucleotide sequence ID" value="NZ_QNSA01000004.1"/>
</dbReference>
<accession>A0A368V3B9</accession>
<keyword evidence="7" id="KW-0998">Cell outer membrane</keyword>
<proteinExistence type="inferred from homology"/>
<keyword evidence="9" id="KW-0732">Signal</keyword>
<dbReference type="GO" id="GO:0044718">
    <property type="term" value="P:siderophore transmembrane transport"/>
    <property type="evidence" value="ECO:0007669"/>
    <property type="project" value="TreeGrafter"/>
</dbReference>
<evidence type="ECO:0000313" key="12">
    <source>
        <dbReference type="EMBL" id="RBP75071.1"/>
    </source>
</evidence>
<gene>
    <name evidence="13" type="ORF">DET51_104220</name>
    <name evidence="12" type="ORF">DET64_104220</name>
</gene>
<dbReference type="SUPFAM" id="SSF56935">
    <property type="entry name" value="Porins"/>
    <property type="match status" value="1"/>
</dbReference>
<keyword evidence="3" id="KW-1134">Transmembrane beta strand</keyword>
<organism evidence="13 14">
    <name type="scientific">Marinobacter nauticus</name>
    <name type="common">Marinobacter hydrocarbonoclasticus</name>
    <name type="synonym">Marinobacter aquaeolei</name>
    <dbReference type="NCBI Taxonomy" id="2743"/>
    <lineage>
        <taxon>Bacteria</taxon>
        <taxon>Pseudomonadati</taxon>
        <taxon>Pseudomonadota</taxon>
        <taxon>Gammaproteobacteria</taxon>
        <taxon>Pseudomonadales</taxon>
        <taxon>Marinobacteraceae</taxon>
        <taxon>Marinobacter</taxon>
    </lineage>
</organism>
<dbReference type="AlphaFoldDB" id="A0A368V3B9"/>
<comment type="similarity">
    <text evidence="8">Belongs to the TonB-dependent receptor family.</text>
</comment>
<name>A0A368V3B9_MARNT</name>
<evidence type="ECO:0000256" key="9">
    <source>
        <dbReference type="SAM" id="SignalP"/>
    </source>
</evidence>
<evidence type="ECO:0000256" key="1">
    <source>
        <dbReference type="ARBA" id="ARBA00004571"/>
    </source>
</evidence>
<sequence length="681" mass="74664">MMRKTHLARCISLVMAGCAVAPLAHAQSETDALMLIRVTEGQSAEAARLSAAAIQTEPVQRLSSDAGVSLSRMGGRGLDPVIRGQNEERVEVLLDGMRVEGACPSRMDPPTSRLSTALAPVLEVRTSNRTLRWGPIAGGQVVATTAAPEFADDNRTTGHLTVGGADNGEGKLVNGSVAAGSKDTFIRLAGGYDEADDYEDGDGNEVRSAYKNSEGRVDAAWTADNGFYIKGLVSRQEERDVKFPGRGMDAPTTDTDLYRLELGAPVASGGWNLMAWQAEVDHVMDNFSLREPPVNMGMPMKMQTNSETRTRGARLVLDQTINYTKDIAFGVDVESNEWDATMYNGMNLDHEASLMWPGVERDRVGVFVEAFHQIRANARLGAGIRYDRVEMDATRADQTFTPMAGGMMTFSPSGLYASAYGASDTEANDDNVSGFLTGEWRFSSVQALEVTASHSVRSPSVNERYVARKTMKGSWIGNPDLDTEKHHKLEVSLPGNQGEWSWRPAVWVDQVDDYVYRFDILNPNNTTDTRYENISARLLGVEGMLGWSNGTWSSTSKLASVRGENRDADKALPRIPPIQFIQTLGWHYQGHTLEAEWQLARRQDRVDLESGLDPSTSPGYGVFNLSGTHPLMANLSLTWAVDNLFDNTWANHVSKDNLADSGVFRVNEPGRTLRAALTARW</sequence>
<keyword evidence="5 8" id="KW-0798">TonB box</keyword>